<organism evidence="8 9">
    <name type="scientific">Dinoponera quadriceps</name>
    <name type="common">South American ant</name>
    <dbReference type="NCBI Taxonomy" id="609295"/>
    <lineage>
        <taxon>Eukaryota</taxon>
        <taxon>Metazoa</taxon>
        <taxon>Ecdysozoa</taxon>
        <taxon>Arthropoda</taxon>
        <taxon>Hexapoda</taxon>
        <taxon>Insecta</taxon>
        <taxon>Pterygota</taxon>
        <taxon>Neoptera</taxon>
        <taxon>Endopterygota</taxon>
        <taxon>Hymenoptera</taxon>
        <taxon>Apocrita</taxon>
        <taxon>Aculeata</taxon>
        <taxon>Formicoidea</taxon>
        <taxon>Formicidae</taxon>
        <taxon>Ponerinae</taxon>
        <taxon>Ponerini</taxon>
        <taxon>Dinoponera</taxon>
    </lineage>
</organism>
<evidence type="ECO:0000256" key="2">
    <source>
        <dbReference type="ARBA" id="ARBA00023125"/>
    </source>
</evidence>
<feature type="compositionally biased region" description="Basic residues" evidence="6">
    <location>
        <begin position="245"/>
        <end position="257"/>
    </location>
</feature>
<evidence type="ECO:0000259" key="7">
    <source>
        <dbReference type="PROSITE" id="PS50118"/>
    </source>
</evidence>
<feature type="compositionally biased region" description="Basic and acidic residues" evidence="6">
    <location>
        <begin position="367"/>
        <end position="383"/>
    </location>
</feature>
<dbReference type="CDD" id="cd22032">
    <property type="entry name" value="HMG-box_SoxF"/>
    <property type="match status" value="1"/>
</dbReference>
<dbReference type="GeneID" id="106751575"/>
<dbReference type="PANTHER" id="PTHR10270:SF317">
    <property type="entry name" value="TRANSCRIPTION FACTOR SOX-15-RELATED"/>
    <property type="match status" value="1"/>
</dbReference>
<dbReference type="PANTHER" id="PTHR10270">
    <property type="entry name" value="SOX TRANSCRIPTION FACTOR"/>
    <property type="match status" value="1"/>
</dbReference>
<feature type="compositionally biased region" description="Polar residues" evidence="6">
    <location>
        <begin position="676"/>
        <end position="686"/>
    </location>
</feature>
<sequence>MDAHGWNLAEMCQRYHHAVPAAQQNSSPVRDPSAAIVQGLSTAAHIDQASPSYSHYTMLDNYDRGEVTPPPPPVSGYGGSPGLLALHSSLYAAPTSRAYDIDSNIDGNDNSMPIDTQIISIPGMLSGPAAQQRLEDMPWLASGSSLEYQQGISPIPAGVKMCHPGGSQAQRSLKEQRIRRPMNAFMVWAKVERKKLADENPDLHNADLSKMLGKKWRGLTPQDRRPYVEEAERLRVIHMQEHPNYKYRPRRRKHAKRTPGAPSSPPSTTNTAGSRSNPAGPTIHHSMSKMDSYQGIPQIPWGGHSPISSLYHQQQQQQQGIQEYKSENNSLYGSPYTPIIHTPDISPVASPEPDGDGGHLPSTQNPDPERDMMEGTSKQHGDMTEQTKRYTFISNDSQLHTGHTGNTSISSCQNSSGYTDTLTYKKSVGYLNFERQSTSIAAVGIANGMMVSCNKLRSGFDNVGSVTGTFYPPVASPHDQSLQHYSGTQSSKSVSYSMQSNVESNYTPIQCGNRQQSIGIRGPTESCSGVTHRYQMLHHQEYQTDTSSGAQQQQQQQQQQQHAILGHIDSGLTGPEDDQQQALQLEKYFKYSHPTSVAHSSLSSQSMLDSNHNYASDLRYYGAPQQQSQLDMSNSQCIVDDQGKDTRCANVGLSHTMESQYHQSLDVSKYPEHSASHQPQQQTQNMEHMPKADDDFSVILADVRKTCYSS</sequence>
<gene>
    <name evidence="9" type="primary">LOC106751575</name>
</gene>
<feature type="DNA-binding region" description="HMG box" evidence="5">
    <location>
        <begin position="178"/>
        <end position="246"/>
    </location>
</feature>
<evidence type="ECO:0000256" key="6">
    <source>
        <dbReference type="SAM" id="MobiDB-lite"/>
    </source>
</evidence>
<keyword evidence="1" id="KW-0805">Transcription regulation</keyword>
<accession>A0A6P3YDQ9</accession>
<dbReference type="GO" id="GO:0030154">
    <property type="term" value="P:cell differentiation"/>
    <property type="evidence" value="ECO:0007669"/>
    <property type="project" value="TreeGrafter"/>
</dbReference>
<dbReference type="InterPro" id="IPR009071">
    <property type="entry name" value="HMG_box_dom"/>
</dbReference>
<protein>
    <submittedName>
        <fullName evidence="9">Transcription factor SOX-15</fullName>
    </submittedName>
</protein>
<dbReference type="SMART" id="SM00398">
    <property type="entry name" value="HMG"/>
    <property type="match status" value="1"/>
</dbReference>
<dbReference type="PROSITE" id="PS50118">
    <property type="entry name" value="HMG_BOX_2"/>
    <property type="match status" value="1"/>
</dbReference>
<keyword evidence="4 5" id="KW-0539">Nucleus</keyword>
<evidence type="ECO:0000256" key="5">
    <source>
        <dbReference type="PROSITE-ProRule" id="PRU00267"/>
    </source>
</evidence>
<proteinExistence type="predicted"/>
<feature type="compositionally biased region" description="Low complexity" evidence="6">
    <location>
        <begin position="258"/>
        <end position="274"/>
    </location>
</feature>
<dbReference type="GO" id="GO:0005634">
    <property type="term" value="C:nucleus"/>
    <property type="evidence" value="ECO:0007669"/>
    <property type="project" value="UniProtKB-UniRule"/>
</dbReference>
<dbReference type="Proteomes" id="UP000515204">
    <property type="component" value="Unplaced"/>
</dbReference>
<dbReference type="FunFam" id="1.10.30.10:FF:000008">
    <property type="entry name" value="transcription factor SOX-7"/>
    <property type="match status" value="1"/>
</dbReference>
<dbReference type="AlphaFoldDB" id="A0A6P3YDQ9"/>
<evidence type="ECO:0000313" key="8">
    <source>
        <dbReference type="Proteomes" id="UP000515204"/>
    </source>
</evidence>
<dbReference type="SUPFAM" id="SSF47095">
    <property type="entry name" value="HMG-box"/>
    <property type="match status" value="1"/>
</dbReference>
<feature type="region of interest" description="Disordered" evidence="6">
    <location>
        <begin position="239"/>
        <end position="383"/>
    </location>
</feature>
<evidence type="ECO:0000256" key="1">
    <source>
        <dbReference type="ARBA" id="ARBA00023015"/>
    </source>
</evidence>
<feature type="compositionally biased region" description="Low complexity" evidence="6">
    <location>
        <begin position="551"/>
        <end position="561"/>
    </location>
</feature>
<dbReference type="KEGG" id="dqu:106751575"/>
<keyword evidence="3" id="KW-0804">Transcription</keyword>
<feature type="domain" description="HMG box" evidence="7">
    <location>
        <begin position="178"/>
        <end position="246"/>
    </location>
</feature>
<dbReference type="Gene3D" id="1.10.30.10">
    <property type="entry name" value="High mobility group box domain"/>
    <property type="match status" value="1"/>
</dbReference>
<dbReference type="GO" id="GO:0000978">
    <property type="term" value="F:RNA polymerase II cis-regulatory region sequence-specific DNA binding"/>
    <property type="evidence" value="ECO:0007669"/>
    <property type="project" value="TreeGrafter"/>
</dbReference>
<feature type="region of interest" description="Disordered" evidence="6">
    <location>
        <begin position="542"/>
        <end position="562"/>
    </location>
</feature>
<reference evidence="9" key="1">
    <citation type="submission" date="2025-08" db="UniProtKB">
        <authorList>
            <consortium name="RefSeq"/>
        </authorList>
    </citation>
    <scope>IDENTIFICATION</scope>
</reference>
<evidence type="ECO:0000313" key="9">
    <source>
        <dbReference type="RefSeq" id="XP_014487982.1"/>
    </source>
</evidence>
<dbReference type="RefSeq" id="XP_014487982.1">
    <property type="nucleotide sequence ID" value="XM_014632496.1"/>
</dbReference>
<dbReference type="Pfam" id="PF00505">
    <property type="entry name" value="HMG_box"/>
    <property type="match status" value="1"/>
</dbReference>
<dbReference type="OrthoDB" id="6247875at2759"/>
<feature type="region of interest" description="Disordered" evidence="6">
    <location>
        <begin position="663"/>
        <end position="694"/>
    </location>
</feature>
<evidence type="ECO:0000256" key="3">
    <source>
        <dbReference type="ARBA" id="ARBA00023163"/>
    </source>
</evidence>
<dbReference type="GO" id="GO:0001228">
    <property type="term" value="F:DNA-binding transcription activator activity, RNA polymerase II-specific"/>
    <property type="evidence" value="ECO:0007669"/>
    <property type="project" value="TreeGrafter"/>
</dbReference>
<keyword evidence="2 5" id="KW-0238">DNA-binding</keyword>
<dbReference type="CTD" id="6665"/>
<dbReference type="InterPro" id="IPR050140">
    <property type="entry name" value="SRY-related_HMG-box_TF-like"/>
</dbReference>
<keyword evidence="8" id="KW-1185">Reference proteome</keyword>
<name>A0A6P3YDQ9_DINQU</name>
<evidence type="ECO:0000256" key="4">
    <source>
        <dbReference type="ARBA" id="ARBA00023242"/>
    </source>
</evidence>
<dbReference type="InterPro" id="IPR036910">
    <property type="entry name" value="HMG_box_dom_sf"/>
</dbReference>